<feature type="transmembrane region" description="Helical" evidence="1">
    <location>
        <begin position="187"/>
        <end position="214"/>
    </location>
</feature>
<dbReference type="EMBL" id="CP066802">
    <property type="protein sequence ID" value="QQM67317.1"/>
    <property type="molecule type" value="Genomic_DNA"/>
</dbReference>
<keyword evidence="1" id="KW-0472">Membrane</keyword>
<feature type="transmembrane region" description="Helical" evidence="1">
    <location>
        <begin position="290"/>
        <end position="314"/>
    </location>
</feature>
<proteinExistence type="predicted"/>
<keyword evidence="1" id="KW-1133">Transmembrane helix</keyword>
<evidence type="ECO:0000313" key="3">
    <source>
        <dbReference type="Proteomes" id="UP000595895"/>
    </source>
</evidence>
<sequence length="509" mass="54425">MATNAAPAPPVRTRLRLPSLPRRRSLRTILPAGFVVLAGAWLLCAYAVAQWRALAAPSWDLAIFTELAKAYAHLEAPVVPVKGEGFNLLGDHFHPVLVLLAVPYWIHPSGLSLLITQALLLAVSAWPVTRTAARLTGPLVGTALGLAYVLSWGFQGAVESQFHEIAFAVPLLAFSSMAFVDQRWRACVAWAAPLVLVKEDMGLVLLMVGLAVALRGRCPGRGRDQDQGAIRLGLVTAAAGAVAFLVTVLVLLPALNPEGVWAYGLNGGDPTRAERLGLLGRFLQPVDLKLATVLVLVVAAGLVGLASPWMLLVLPTIAWRFLGSVEFYWDWKHWHYNAVLVPVAFGALLDVLTRLREQSPPEAVVPTWSWRALRLARPLVRALVVVGVVAPVAGAVATAPELPLWLAARDGLKAPAERVSAAQQVLEAVPEGATVSSDLTLLAYLVPKATVYWVGTTPGDTDYVLVDTRGAGWSAVPDAQSFGEGVSKTGARYKTVLSVEGFELARREG</sequence>
<feature type="transmembrane region" description="Helical" evidence="1">
    <location>
        <begin position="379"/>
        <end position="399"/>
    </location>
</feature>
<dbReference type="Proteomes" id="UP000595895">
    <property type="component" value="Chromosome"/>
</dbReference>
<feature type="transmembrane region" description="Helical" evidence="1">
    <location>
        <begin position="29"/>
        <end position="49"/>
    </location>
</feature>
<feature type="transmembrane region" description="Helical" evidence="1">
    <location>
        <begin position="234"/>
        <end position="255"/>
    </location>
</feature>
<name>A0A7T7S281_9ACTO</name>
<feature type="transmembrane region" description="Helical" evidence="1">
    <location>
        <begin position="104"/>
        <end position="123"/>
    </location>
</feature>
<dbReference type="KEGG" id="awe:JG540_10045"/>
<organism evidence="2 3">
    <name type="scientific">Actinomyces weissii</name>
    <dbReference type="NCBI Taxonomy" id="675090"/>
    <lineage>
        <taxon>Bacteria</taxon>
        <taxon>Bacillati</taxon>
        <taxon>Actinomycetota</taxon>
        <taxon>Actinomycetes</taxon>
        <taxon>Actinomycetales</taxon>
        <taxon>Actinomycetaceae</taxon>
        <taxon>Actinomyces</taxon>
    </lineage>
</organism>
<evidence type="ECO:0000313" key="2">
    <source>
        <dbReference type="EMBL" id="QQM67317.1"/>
    </source>
</evidence>
<dbReference type="InterPro" id="IPR018650">
    <property type="entry name" value="STSV1_Orf64"/>
</dbReference>
<keyword evidence="1" id="KW-0812">Transmembrane</keyword>
<feature type="transmembrane region" description="Helical" evidence="1">
    <location>
        <begin position="135"/>
        <end position="154"/>
    </location>
</feature>
<dbReference type="AlphaFoldDB" id="A0A7T7S281"/>
<protein>
    <submittedName>
        <fullName evidence="2">DUF2079 domain-containing protein</fullName>
    </submittedName>
</protein>
<evidence type="ECO:0000256" key="1">
    <source>
        <dbReference type="SAM" id="Phobius"/>
    </source>
</evidence>
<keyword evidence="3" id="KW-1185">Reference proteome</keyword>
<dbReference type="Pfam" id="PF09852">
    <property type="entry name" value="DUF2079"/>
    <property type="match status" value="1"/>
</dbReference>
<accession>A0A7T7S281</accession>
<gene>
    <name evidence="2" type="ORF">JG540_10045</name>
</gene>
<reference evidence="2 3" key="1">
    <citation type="submission" date="2020-12" db="EMBL/GenBank/DDBJ databases">
        <authorList>
            <person name="Zhou J."/>
        </authorList>
    </citation>
    <scope>NUCLEOTIDE SEQUENCE [LARGE SCALE GENOMIC DNA]</scope>
    <source>
        <strain evidence="2 3">CCUG 61299</strain>
    </source>
</reference>